<organism evidence="6 7">
    <name type="scientific">Periplaneta americana</name>
    <name type="common">American cockroach</name>
    <name type="synonym">Blatta americana</name>
    <dbReference type="NCBI Taxonomy" id="6978"/>
    <lineage>
        <taxon>Eukaryota</taxon>
        <taxon>Metazoa</taxon>
        <taxon>Ecdysozoa</taxon>
        <taxon>Arthropoda</taxon>
        <taxon>Hexapoda</taxon>
        <taxon>Insecta</taxon>
        <taxon>Pterygota</taxon>
        <taxon>Neoptera</taxon>
        <taxon>Polyneoptera</taxon>
        <taxon>Dictyoptera</taxon>
        <taxon>Blattodea</taxon>
        <taxon>Blattoidea</taxon>
        <taxon>Blattidae</taxon>
        <taxon>Blattinae</taxon>
        <taxon>Periplaneta</taxon>
    </lineage>
</organism>
<dbReference type="PROSITE" id="PS50835">
    <property type="entry name" value="IG_LIKE"/>
    <property type="match status" value="2"/>
</dbReference>
<keyword evidence="2" id="KW-0964">Secreted</keyword>
<protein>
    <submittedName>
        <fullName evidence="6">Uncharacterized protein</fullName>
    </submittedName>
</protein>
<proteinExistence type="predicted"/>
<dbReference type="Pfam" id="PF02191">
    <property type="entry name" value="OLF"/>
    <property type="match status" value="1"/>
</dbReference>
<dbReference type="InterPro" id="IPR003599">
    <property type="entry name" value="Ig_sub"/>
</dbReference>
<evidence type="ECO:0000313" key="6">
    <source>
        <dbReference type="EMBL" id="KAJ4434954.1"/>
    </source>
</evidence>
<dbReference type="InterPro" id="IPR013098">
    <property type="entry name" value="Ig_I-set"/>
</dbReference>
<feature type="non-terminal residue" evidence="6">
    <location>
        <position position="1"/>
    </location>
</feature>
<dbReference type="PROSITE" id="PS51132">
    <property type="entry name" value="OLF"/>
    <property type="match status" value="1"/>
</dbReference>
<dbReference type="InterPro" id="IPR050605">
    <property type="entry name" value="Olfactomedin-like_domain"/>
</dbReference>
<sequence length="581" mass="66277">SGSLLHVKPIVVHEGENVRLRCAATGNPRPAVEWRKVDGSVIPLGSWQATYCPVAVSVPGHTLNITRINRGHMGTYNCMADNGVPPPANQTFVLEVHCEGKFGFERNRLQSVCHIFYTAVPPLIRIRNQMVGVLNGSTGVLECDVEAFPEAVRYWERADGRLLEEGLKYNMVYRERDRYKVHMQLKINNFGPADVGSYHCIAKNEMGITKGIFNTFEVDPSRVTPPPVTIGSQGAVTYGDPPPKLVDYDELCPPPPACPECPAPTELKCRDGGISLFHLIGRMEITKFGNETYKGPPARVLDCQLYAVGKPVYHRYTNMSYGSWMRDAQPPTEANSHKFWFTNESNPYHLYEFYNKTLFRAGTPSVTYRLEHPFKGNAHVVYNGAFYYNQRNKPHILRFELATKNTQMLYVPMVATNSSNYLYTTNYNYMDFSVDENGLWVIYGIPTTNHTIVMKVNTEGRMEPQYMWNISINNHLFGEMFVACGVLYAVDSVTERNSKIRFALDLYKNQLLDVNLPFTNPFRWTTMVGYNHKNKELYTWDRGNQLTYPIRYHEIGYNASKEEKGEPETSRLVQTGYDVYS</sequence>
<accession>A0ABQ8SLB2</accession>
<comment type="caution">
    <text evidence="3">Lacks conserved residue(s) required for the propagation of feature annotation.</text>
</comment>
<dbReference type="EMBL" id="JAJSOF020000025">
    <property type="protein sequence ID" value="KAJ4434954.1"/>
    <property type="molecule type" value="Genomic_DNA"/>
</dbReference>
<dbReference type="InterPro" id="IPR003112">
    <property type="entry name" value="Olfac-like_dom"/>
</dbReference>
<dbReference type="Pfam" id="PF13927">
    <property type="entry name" value="Ig_3"/>
    <property type="match status" value="1"/>
</dbReference>
<dbReference type="SMART" id="SM00284">
    <property type="entry name" value="OLF"/>
    <property type="match status" value="1"/>
</dbReference>
<feature type="domain" description="Olfactomedin-like" evidence="5">
    <location>
        <begin position="302"/>
        <end position="554"/>
    </location>
</feature>
<dbReference type="InterPro" id="IPR003598">
    <property type="entry name" value="Ig_sub2"/>
</dbReference>
<dbReference type="SMART" id="SM00408">
    <property type="entry name" value="IGc2"/>
    <property type="match status" value="2"/>
</dbReference>
<evidence type="ECO:0000259" key="4">
    <source>
        <dbReference type="PROSITE" id="PS50835"/>
    </source>
</evidence>
<evidence type="ECO:0000256" key="2">
    <source>
        <dbReference type="ARBA" id="ARBA00022525"/>
    </source>
</evidence>
<evidence type="ECO:0000256" key="1">
    <source>
        <dbReference type="ARBA" id="ARBA00004613"/>
    </source>
</evidence>
<dbReference type="Proteomes" id="UP001148838">
    <property type="component" value="Unassembled WGS sequence"/>
</dbReference>
<dbReference type="InterPro" id="IPR007110">
    <property type="entry name" value="Ig-like_dom"/>
</dbReference>
<dbReference type="Gene3D" id="2.60.40.10">
    <property type="entry name" value="Immunoglobulins"/>
    <property type="match status" value="2"/>
</dbReference>
<dbReference type="InterPro" id="IPR013783">
    <property type="entry name" value="Ig-like_fold"/>
</dbReference>
<feature type="domain" description="Ig-like" evidence="4">
    <location>
        <begin position="121"/>
        <end position="219"/>
    </location>
</feature>
<dbReference type="PANTHER" id="PTHR23192:SF85">
    <property type="entry name" value="GLIOMEDIN"/>
    <property type="match status" value="1"/>
</dbReference>
<feature type="domain" description="Ig-like" evidence="4">
    <location>
        <begin position="1"/>
        <end position="94"/>
    </location>
</feature>
<keyword evidence="7" id="KW-1185">Reference proteome</keyword>
<dbReference type="PANTHER" id="PTHR23192">
    <property type="entry name" value="OLFACTOMEDIN-RELATED"/>
    <property type="match status" value="1"/>
</dbReference>
<comment type="subcellular location">
    <subcellularLocation>
        <location evidence="1">Secreted</location>
    </subcellularLocation>
</comment>
<evidence type="ECO:0000259" key="5">
    <source>
        <dbReference type="PROSITE" id="PS51132"/>
    </source>
</evidence>
<evidence type="ECO:0000313" key="7">
    <source>
        <dbReference type="Proteomes" id="UP001148838"/>
    </source>
</evidence>
<name>A0ABQ8SLB2_PERAM</name>
<evidence type="ECO:0000256" key="3">
    <source>
        <dbReference type="PROSITE-ProRule" id="PRU00446"/>
    </source>
</evidence>
<dbReference type="SUPFAM" id="SSF48726">
    <property type="entry name" value="Immunoglobulin"/>
    <property type="match status" value="2"/>
</dbReference>
<dbReference type="Pfam" id="PF07679">
    <property type="entry name" value="I-set"/>
    <property type="match status" value="1"/>
</dbReference>
<comment type="caution">
    <text evidence="6">The sequence shown here is derived from an EMBL/GenBank/DDBJ whole genome shotgun (WGS) entry which is preliminary data.</text>
</comment>
<gene>
    <name evidence="6" type="ORF">ANN_23526</name>
</gene>
<reference evidence="6 7" key="1">
    <citation type="journal article" date="2022" name="Allergy">
        <title>Genome assembly and annotation of Periplaneta americana reveal a comprehensive cockroach allergen profile.</title>
        <authorList>
            <person name="Wang L."/>
            <person name="Xiong Q."/>
            <person name="Saelim N."/>
            <person name="Wang L."/>
            <person name="Nong W."/>
            <person name="Wan A.T."/>
            <person name="Shi M."/>
            <person name="Liu X."/>
            <person name="Cao Q."/>
            <person name="Hui J.H.L."/>
            <person name="Sookrung N."/>
            <person name="Leung T.F."/>
            <person name="Tungtrongchitr A."/>
            <person name="Tsui S.K.W."/>
        </authorList>
    </citation>
    <scope>NUCLEOTIDE SEQUENCE [LARGE SCALE GENOMIC DNA]</scope>
    <source>
        <strain evidence="6">PWHHKU_190912</strain>
    </source>
</reference>
<dbReference type="SMART" id="SM00409">
    <property type="entry name" value="IG"/>
    <property type="match status" value="2"/>
</dbReference>
<dbReference type="InterPro" id="IPR036179">
    <property type="entry name" value="Ig-like_dom_sf"/>
</dbReference>